<evidence type="ECO:0000256" key="17">
    <source>
        <dbReference type="SAM" id="MobiDB-lite"/>
    </source>
</evidence>
<dbReference type="EC" id="3.1.26.12" evidence="16"/>
<dbReference type="GO" id="GO:0005737">
    <property type="term" value="C:cytoplasm"/>
    <property type="evidence" value="ECO:0007669"/>
    <property type="project" value="UniProtKB-SubCell"/>
</dbReference>
<dbReference type="InterPro" id="IPR019307">
    <property type="entry name" value="RNA-bd_AU-1/RNase_E/G"/>
</dbReference>
<keyword evidence="3 16" id="KW-0963">Cytoplasm</keyword>
<name>A0A9Q3UMT9_9GAMM</name>
<evidence type="ECO:0000313" key="20">
    <source>
        <dbReference type="Proteomes" id="UP001108027"/>
    </source>
</evidence>
<evidence type="ECO:0000256" key="3">
    <source>
        <dbReference type="ARBA" id="ARBA00022490"/>
    </source>
</evidence>
<dbReference type="PROSITE" id="PS50126">
    <property type="entry name" value="S1"/>
    <property type="match status" value="1"/>
</dbReference>
<dbReference type="Gene3D" id="3.40.1260.20">
    <property type="entry name" value="Ribonuclease E, catalytic domain"/>
    <property type="match status" value="1"/>
</dbReference>
<dbReference type="GO" id="GO:0006402">
    <property type="term" value="P:mRNA catabolic process"/>
    <property type="evidence" value="ECO:0007669"/>
    <property type="project" value="UniProtKB-UniRule"/>
</dbReference>
<feature type="domain" description="S1 motif" evidence="18">
    <location>
        <begin position="39"/>
        <end position="120"/>
    </location>
</feature>
<feature type="binding site" evidence="16">
    <location>
        <position position="346"/>
    </location>
    <ligand>
        <name>Mg(2+)</name>
        <dbReference type="ChEBI" id="CHEBI:18420"/>
        <note>catalytic</note>
    </ligand>
</feature>
<feature type="region of interest" description="Required for zinc-mediated homotetramerization and catalytic activity" evidence="16">
    <location>
        <begin position="404"/>
        <end position="407"/>
    </location>
</feature>
<feature type="compositionally biased region" description="Low complexity" evidence="17">
    <location>
        <begin position="858"/>
        <end position="872"/>
    </location>
</feature>
<dbReference type="CDD" id="cd04453">
    <property type="entry name" value="S1_RNase_E"/>
    <property type="match status" value="1"/>
</dbReference>
<evidence type="ECO:0000256" key="12">
    <source>
        <dbReference type="ARBA" id="ARBA00022833"/>
    </source>
</evidence>
<protein>
    <recommendedName>
        <fullName evidence="16">Ribonuclease E</fullName>
        <shortName evidence="16">RNase E</shortName>
        <ecNumber evidence="16">3.1.26.12</ecNumber>
    </recommendedName>
</protein>
<keyword evidence="7 16" id="KW-0540">Nuclease</keyword>
<gene>
    <name evidence="16 19" type="primary">rne</name>
    <name evidence="19" type="ORF">LL252_12090</name>
</gene>
<dbReference type="HAMAP" id="MF_00970">
    <property type="entry name" value="RNase_E"/>
    <property type="match status" value="1"/>
</dbReference>
<dbReference type="GO" id="GO:0006364">
    <property type="term" value="P:rRNA processing"/>
    <property type="evidence" value="ECO:0007669"/>
    <property type="project" value="UniProtKB-UniRule"/>
</dbReference>
<comment type="caution">
    <text evidence="19">The sequence shown here is derived from an EMBL/GenBank/DDBJ whole genome shotgun (WGS) entry which is preliminary data.</text>
</comment>
<comment type="subcellular location">
    <subcellularLocation>
        <location evidence="16">Cytoplasm</location>
    </subcellularLocation>
    <subcellularLocation>
        <location evidence="16">Cell inner membrane</location>
        <topology evidence="16">Peripheral membrane protein</topology>
        <orientation evidence="16">Cytoplasmic side</orientation>
    </subcellularLocation>
</comment>
<comment type="catalytic activity">
    <reaction evidence="16">
        <text>Endonucleolytic cleavage of single-stranded RNA in A- and U-rich regions.</text>
        <dbReference type="EC" id="3.1.26.12"/>
    </reaction>
</comment>
<proteinExistence type="inferred from homology"/>
<dbReference type="RefSeq" id="WP_228234178.1">
    <property type="nucleotide sequence ID" value="NZ_JAJGNA010000014.1"/>
</dbReference>
<organism evidence="19 20">
    <name type="scientific">Alloalcanivorax marinus</name>
    <dbReference type="NCBI Taxonomy" id="1177169"/>
    <lineage>
        <taxon>Bacteria</taxon>
        <taxon>Pseudomonadati</taxon>
        <taxon>Pseudomonadota</taxon>
        <taxon>Gammaproteobacteria</taxon>
        <taxon>Oceanospirillales</taxon>
        <taxon>Alcanivoracaceae</taxon>
        <taxon>Alloalcanivorax</taxon>
    </lineage>
</organism>
<evidence type="ECO:0000256" key="4">
    <source>
        <dbReference type="ARBA" id="ARBA00022519"/>
    </source>
</evidence>
<feature type="compositionally biased region" description="Basic and acidic residues" evidence="17">
    <location>
        <begin position="797"/>
        <end position="811"/>
    </location>
</feature>
<feature type="binding site" evidence="16">
    <location>
        <position position="404"/>
    </location>
    <ligand>
        <name>Zn(2+)</name>
        <dbReference type="ChEBI" id="CHEBI:29105"/>
        <note>ligand shared between dimeric partners</note>
    </ligand>
</feature>
<feature type="compositionally biased region" description="Basic and acidic residues" evidence="17">
    <location>
        <begin position="597"/>
        <end position="621"/>
    </location>
</feature>
<feature type="binding site" evidence="16">
    <location>
        <position position="303"/>
    </location>
    <ligand>
        <name>Mg(2+)</name>
        <dbReference type="ChEBI" id="CHEBI:18420"/>
        <note>catalytic</note>
    </ligand>
</feature>
<dbReference type="Proteomes" id="UP001108027">
    <property type="component" value="Unassembled WGS sequence"/>
</dbReference>
<dbReference type="Pfam" id="PF20833">
    <property type="entry name" value="RNase_E_G_Thio"/>
    <property type="match status" value="1"/>
</dbReference>
<dbReference type="FunFam" id="2.40.50.140:FF:000040">
    <property type="entry name" value="Ribonuclease E"/>
    <property type="match status" value="1"/>
</dbReference>
<dbReference type="InterPro" id="IPR048583">
    <property type="entry name" value="RNase_E_G_thioredoxin-like"/>
</dbReference>
<feature type="region of interest" description="Disordered" evidence="17">
    <location>
        <begin position="590"/>
        <end position="1181"/>
    </location>
</feature>
<dbReference type="SUPFAM" id="SSF50249">
    <property type="entry name" value="Nucleic acid-binding proteins"/>
    <property type="match status" value="1"/>
</dbReference>
<evidence type="ECO:0000256" key="14">
    <source>
        <dbReference type="ARBA" id="ARBA00022884"/>
    </source>
</evidence>
<feature type="compositionally biased region" description="Basic residues" evidence="17">
    <location>
        <begin position="675"/>
        <end position="684"/>
    </location>
</feature>
<feature type="compositionally biased region" description="Low complexity" evidence="17">
    <location>
        <begin position="999"/>
        <end position="1026"/>
    </location>
</feature>
<feature type="compositionally biased region" description="Pro residues" evidence="17">
    <location>
        <begin position="1111"/>
        <end position="1127"/>
    </location>
</feature>
<keyword evidence="16" id="KW-0820">tRNA-binding</keyword>
<evidence type="ECO:0000256" key="5">
    <source>
        <dbReference type="ARBA" id="ARBA00022552"/>
    </source>
</evidence>
<keyword evidence="14 16" id="KW-0694">RNA-binding</keyword>
<feature type="compositionally biased region" description="Basic and acidic residues" evidence="17">
    <location>
        <begin position="948"/>
        <end position="957"/>
    </location>
</feature>
<dbReference type="GO" id="GO:0019843">
    <property type="term" value="F:rRNA binding"/>
    <property type="evidence" value="ECO:0007669"/>
    <property type="project" value="UniProtKB-KW"/>
</dbReference>
<feature type="compositionally biased region" description="Basic and acidic residues" evidence="17">
    <location>
        <begin position="634"/>
        <end position="667"/>
    </location>
</feature>
<dbReference type="GO" id="GO:0008033">
    <property type="term" value="P:tRNA processing"/>
    <property type="evidence" value="ECO:0007669"/>
    <property type="project" value="UniProtKB-UniRule"/>
</dbReference>
<dbReference type="Gene3D" id="2.40.50.140">
    <property type="entry name" value="Nucleic acid-binding proteins"/>
    <property type="match status" value="1"/>
</dbReference>
<keyword evidence="8 16" id="KW-0479">Metal-binding</keyword>
<dbReference type="InterPro" id="IPR028878">
    <property type="entry name" value="RNase_E"/>
</dbReference>
<feature type="compositionally biased region" description="Basic and acidic residues" evidence="17">
    <location>
        <begin position="1155"/>
        <end position="1164"/>
    </location>
</feature>
<dbReference type="PANTHER" id="PTHR30001">
    <property type="entry name" value="RIBONUCLEASE"/>
    <property type="match status" value="1"/>
</dbReference>
<evidence type="ECO:0000256" key="11">
    <source>
        <dbReference type="ARBA" id="ARBA00022801"/>
    </source>
</evidence>
<keyword evidence="15 16" id="KW-0472">Membrane</keyword>
<feature type="compositionally biased region" description="Low complexity" evidence="17">
    <location>
        <begin position="904"/>
        <end position="920"/>
    </location>
</feature>
<evidence type="ECO:0000256" key="8">
    <source>
        <dbReference type="ARBA" id="ARBA00022723"/>
    </source>
</evidence>
<dbReference type="PANTHER" id="PTHR30001:SF1">
    <property type="entry name" value="RIBONUCLEASE E_G-LIKE PROTEIN, CHLOROPLASTIC"/>
    <property type="match status" value="1"/>
</dbReference>
<comment type="similarity">
    <text evidence="1">Belongs to the RNase E/G family. RNase G subfamily.</text>
</comment>
<comment type="cofactor">
    <cofactor evidence="16">
        <name>Zn(2+)</name>
        <dbReference type="ChEBI" id="CHEBI:29105"/>
    </cofactor>
    <text evidence="16">Binds 2 Zn(2+) ions per homotetramer.</text>
</comment>
<dbReference type="EMBL" id="JAJGNA010000014">
    <property type="protein sequence ID" value="MCC4309310.1"/>
    <property type="molecule type" value="Genomic_DNA"/>
</dbReference>
<feature type="compositionally biased region" description="Basic and acidic residues" evidence="17">
    <location>
        <begin position="921"/>
        <end position="932"/>
    </location>
</feature>
<dbReference type="GO" id="GO:0008995">
    <property type="term" value="F:ribonuclease E activity"/>
    <property type="evidence" value="ECO:0007669"/>
    <property type="project" value="UniProtKB-EC"/>
</dbReference>
<accession>A0A9Q3UMT9</accession>
<keyword evidence="13 16" id="KW-0460">Magnesium</keyword>
<keyword evidence="11 16" id="KW-0378">Hydrolase</keyword>
<feature type="compositionally biased region" description="Basic and acidic residues" evidence="17">
    <location>
        <begin position="978"/>
        <end position="998"/>
    </location>
</feature>
<keyword evidence="9 16" id="KW-0699">rRNA-binding</keyword>
<keyword evidence="5 16" id="KW-0698">rRNA processing</keyword>
<dbReference type="GO" id="GO:0000049">
    <property type="term" value="F:tRNA binding"/>
    <property type="evidence" value="ECO:0007669"/>
    <property type="project" value="UniProtKB-KW"/>
</dbReference>
<evidence type="ECO:0000256" key="1">
    <source>
        <dbReference type="ARBA" id="ARBA00005663"/>
    </source>
</evidence>
<evidence type="ECO:0000313" key="19">
    <source>
        <dbReference type="EMBL" id="MCC4309310.1"/>
    </source>
</evidence>
<keyword evidence="4 16" id="KW-0997">Cell inner membrane</keyword>
<dbReference type="Pfam" id="PF00575">
    <property type="entry name" value="S1"/>
    <property type="match status" value="1"/>
</dbReference>
<dbReference type="InterPro" id="IPR004659">
    <property type="entry name" value="RNase_E/G"/>
</dbReference>
<evidence type="ECO:0000256" key="10">
    <source>
        <dbReference type="ARBA" id="ARBA00022759"/>
    </source>
</evidence>
<dbReference type="InterPro" id="IPR003029">
    <property type="entry name" value="S1_domain"/>
</dbReference>
<keyword evidence="12 16" id="KW-0862">Zinc</keyword>
<dbReference type="SMART" id="SM00316">
    <property type="entry name" value="S1"/>
    <property type="match status" value="1"/>
</dbReference>
<dbReference type="Pfam" id="PF10150">
    <property type="entry name" value="RNase_E_G"/>
    <property type="match status" value="1"/>
</dbReference>
<feature type="compositionally biased region" description="Basic and acidic residues" evidence="17">
    <location>
        <begin position="696"/>
        <end position="788"/>
    </location>
</feature>
<keyword evidence="10 16" id="KW-0255">Endonuclease</keyword>
<sequence length="1181" mass="128883">MKRMLINATHPEEIRVALVDGQRLYDLDIEHRTRVQKKANIYKGKITRIEPSLEAAFVDFGAERHGFLPLKEISRQYFQKDPKDIQGRINIKEVIKEGQEVIIQVDKEERGNKGAALTTFISLAGRYLVLMPNNPRAGGISRRIEGEERQQLKEALGSLQIPDEMGVIVRTAGLGRSAEELQWDLNYLLKLWGSIAEASETRKAPFLIYQESNVIIRAIRDYLRKDIGEVLIDSQKVYNEAQAFVQQVMTDFQHKIKLYSDDTPLFSRYQIESQIETAFEREVKLPSGGSIVIDPTEALVSIDINSSRATKGADIEETALQTNLEAADEIARQLRLRDIGGLIVVDFIDMGPARNQREVENRMRDALEADRARIQLGRISRFGLLELSRQRLRPSLGETSSIVCPRCDGLGHIRDVKSLALSILRLIEEEVMKERTGEIQAQVPVPVGTFLLNEKRQVLREIEANHKVRVLVIPNPHLETPHFEVERIRDDQTTDLVSHELELVEGHQDPAAQSAQDTEIKTQEPAVKLIAPDTAPPPPKPQAEKPEAAKPEQAAKSAKAAPAPTVQPTNFLARFFTWLAVLFNGTPEEQAARAKRRDQQNAKRQSGRDDKRGGQRDDRRRGGQNRAKGGNNRGDQKDNRQDNRNGQRDDKRGGPRDDQRKNARDDGNGDNGGRGRGRNRRGGRGGRGGNNGNGDNARDNAQRDNAQRDNAQRDNGQRDGKPAEPKTDKADAKGDNRADNRNDNKGGKAKSQDKPQDKGPRKDDGPKAQRRTDSRDDRPLRERQRPGKPEQAGGDRPQPDNRGQADARPQDQDAGQVERAASQDAPGQPPRMTSEDNTPGRDQERGDSRPPRAKLVPAEEGAQSEAQPAAAADESRRKPTAGEQRARDTQAVETGQPEVKPEQAGTPADSAPPAAAPEVPVKAEQDARREAARSNPAAPAADAAPKQAEPKAKHEPEAPAPKPEAAEPKPEGNAPEPKAVEPEPKAAEPEPKATEPKPEAAQAEPKAADTAPQAPASEPAPSQPKAVEPEQKPAEPAPQAAQAQPKAPEAAPKAADEQTAPKVDADADQAPLDVTPANRDPAPAPSPAAEPAADGEPQRAGNDPRQRNPKAAPPRPAPAQPAAPAPAPESASEAPARPSFAKPAPAQIPAGRAGNDPRQRRREQQAAAQTPNPGEDANHDA</sequence>
<dbReference type="InterPro" id="IPR012340">
    <property type="entry name" value="NA-bd_OB-fold"/>
</dbReference>
<keyword evidence="20" id="KW-1185">Reference proteome</keyword>
<comment type="cofactor">
    <cofactor evidence="16">
        <name>Mg(2+)</name>
        <dbReference type="ChEBI" id="CHEBI:18420"/>
    </cofactor>
    <text evidence="16">Binds 1 Mg(2+) ion per subunit.</text>
</comment>
<evidence type="ECO:0000256" key="6">
    <source>
        <dbReference type="ARBA" id="ARBA00022694"/>
    </source>
</evidence>
<feature type="compositionally biased region" description="Low complexity" evidence="17">
    <location>
        <begin position="1037"/>
        <end position="1053"/>
    </location>
</feature>
<reference evidence="19" key="1">
    <citation type="submission" date="2021-10" db="EMBL/GenBank/DDBJ databases">
        <title>The diversity and Nitrogen Metabolism of Culturable Nitrate-Utilizing Bacteria Within the Oxygen Minimum Zone of the Changjiang (Yangtze River)Estuary.</title>
        <authorList>
            <person name="Zhang D."/>
            <person name="Zheng J."/>
            <person name="Liu S."/>
            <person name="He W."/>
        </authorList>
    </citation>
    <scope>NUCLEOTIDE SEQUENCE</scope>
    <source>
        <strain evidence="19">FXH-223</strain>
    </source>
</reference>
<comment type="similarity">
    <text evidence="16">Belongs to the RNase E/G family. RNase E subfamily.</text>
</comment>
<dbReference type="GO" id="GO:0000287">
    <property type="term" value="F:magnesium ion binding"/>
    <property type="evidence" value="ECO:0007669"/>
    <property type="project" value="UniProtKB-UniRule"/>
</dbReference>
<dbReference type="GO" id="GO:0009898">
    <property type="term" value="C:cytoplasmic side of plasma membrane"/>
    <property type="evidence" value="ECO:0007669"/>
    <property type="project" value="UniProtKB-UniRule"/>
</dbReference>
<dbReference type="NCBIfam" id="NF008074">
    <property type="entry name" value="PRK10811.1"/>
    <property type="match status" value="1"/>
</dbReference>
<evidence type="ECO:0000259" key="18">
    <source>
        <dbReference type="PROSITE" id="PS50126"/>
    </source>
</evidence>
<feature type="binding site" evidence="16">
    <location>
        <position position="407"/>
    </location>
    <ligand>
        <name>Zn(2+)</name>
        <dbReference type="ChEBI" id="CHEBI:29105"/>
        <note>ligand shared between dimeric partners</note>
    </ligand>
</feature>
<evidence type="ECO:0000256" key="15">
    <source>
        <dbReference type="ARBA" id="ARBA00023136"/>
    </source>
</evidence>
<evidence type="ECO:0000256" key="16">
    <source>
        <dbReference type="HAMAP-Rule" id="MF_00970"/>
    </source>
</evidence>
<dbReference type="GO" id="GO:0008270">
    <property type="term" value="F:zinc ion binding"/>
    <property type="evidence" value="ECO:0007669"/>
    <property type="project" value="UniProtKB-UniRule"/>
</dbReference>
<feature type="compositionally biased region" description="Low complexity" evidence="17">
    <location>
        <begin position="933"/>
        <end position="947"/>
    </location>
</feature>
<dbReference type="NCBIfam" id="TIGR00757">
    <property type="entry name" value="RNaseEG"/>
    <property type="match status" value="1"/>
</dbReference>
<dbReference type="AlphaFoldDB" id="A0A9Q3UMT9"/>
<feature type="region of interest" description="Disordered" evidence="17">
    <location>
        <begin position="530"/>
        <end position="564"/>
    </location>
</feature>
<feature type="compositionally biased region" description="Basic and acidic residues" evidence="17">
    <location>
        <begin position="838"/>
        <end position="850"/>
    </location>
</feature>
<evidence type="ECO:0000256" key="7">
    <source>
        <dbReference type="ARBA" id="ARBA00022722"/>
    </source>
</evidence>
<evidence type="ECO:0000256" key="9">
    <source>
        <dbReference type="ARBA" id="ARBA00022730"/>
    </source>
</evidence>
<comment type="function">
    <text evidence="16">Endoribonuclease that plays a central role in RNA processing and decay. Required for the maturation of 5S and 16S rRNAs and the majority of tRNAs. Also involved in the degradation of most mRNAs.</text>
</comment>
<evidence type="ECO:0000256" key="2">
    <source>
        <dbReference type="ARBA" id="ARBA00022475"/>
    </source>
</evidence>
<keyword evidence="6 16" id="KW-0819">tRNA processing</keyword>
<keyword evidence="2 16" id="KW-1003">Cell membrane</keyword>
<feature type="compositionally biased region" description="Low complexity" evidence="17">
    <location>
        <begin position="551"/>
        <end position="564"/>
    </location>
</feature>
<feature type="compositionally biased region" description="Low complexity" evidence="17">
    <location>
        <begin position="1128"/>
        <end position="1138"/>
    </location>
</feature>
<comment type="subunit">
    <text evidence="16">Component of the RNA degradosome, which is a multiprotein complex involved in RNA processing and mRNA degradation. Within the RNA degradosome, RNase E assembles into a homotetramer formed by a dimer of dimers.</text>
</comment>
<evidence type="ECO:0000256" key="13">
    <source>
        <dbReference type="ARBA" id="ARBA00022842"/>
    </source>
</evidence>